<gene>
    <name evidence="2" type="ORF">FC50_GL001545</name>
</gene>
<dbReference type="InterPro" id="IPR045403">
    <property type="entry name" value="HTH_59_Firmicutes_type"/>
</dbReference>
<evidence type="ECO:0000313" key="2">
    <source>
        <dbReference type="EMBL" id="KRL85386.1"/>
    </source>
</evidence>
<dbReference type="RefSeq" id="WP_054650702.1">
    <property type="nucleotide sequence ID" value="NZ_AZFJ01000052.1"/>
</dbReference>
<dbReference type="Proteomes" id="UP000051922">
    <property type="component" value="Unassembled WGS sequence"/>
</dbReference>
<name>A0A0R1U1U2_9LACO</name>
<sequence length="73" mass="8262">MIDLNSTEILGAREAAEIWGKNKTYVRTSLKQSPHKWPKGSWRKFDDHQLVVTVAGMEAATGQPDPRKVEQNN</sequence>
<accession>A0A0R1U1U2</accession>
<comment type="caution">
    <text evidence="2">The sequence shown here is derived from an EMBL/GenBank/DDBJ whole genome shotgun (WGS) entry which is preliminary data.</text>
</comment>
<keyword evidence="3" id="KW-1185">Reference proteome</keyword>
<dbReference type="OrthoDB" id="2931091at2"/>
<evidence type="ECO:0000259" key="1">
    <source>
        <dbReference type="Pfam" id="PF20038"/>
    </source>
</evidence>
<dbReference type="EMBL" id="AZFJ01000052">
    <property type="protein sequence ID" value="KRL85386.1"/>
    <property type="molecule type" value="Genomic_DNA"/>
</dbReference>
<dbReference type="PATRIC" id="fig|1423783.4.peg.1587"/>
<dbReference type="Pfam" id="PF20038">
    <property type="entry name" value="HTH_59"/>
    <property type="match status" value="1"/>
</dbReference>
<dbReference type="AlphaFoldDB" id="A0A0R1U1U2"/>
<feature type="domain" description="Helix-turn-helix" evidence="1">
    <location>
        <begin position="6"/>
        <end position="63"/>
    </location>
</feature>
<protein>
    <recommendedName>
        <fullName evidence="1">Helix-turn-helix domain-containing protein</fullName>
    </recommendedName>
</protein>
<reference evidence="2 3" key="1">
    <citation type="journal article" date="2015" name="Genome Announc.">
        <title>Expanding the biotechnology potential of lactobacilli through comparative genomics of 213 strains and associated genera.</title>
        <authorList>
            <person name="Sun Z."/>
            <person name="Harris H.M."/>
            <person name="McCann A."/>
            <person name="Guo C."/>
            <person name="Argimon S."/>
            <person name="Zhang W."/>
            <person name="Yang X."/>
            <person name="Jeffery I.B."/>
            <person name="Cooney J.C."/>
            <person name="Kagawa T.F."/>
            <person name="Liu W."/>
            <person name="Song Y."/>
            <person name="Salvetti E."/>
            <person name="Wrobel A."/>
            <person name="Rasinkangas P."/>
            <person name="Parkhill J."/>
            <person name="Rea M.C."/>
            <person name="O'Sullivan O."/>
            <person name="Ritari J."/>
            <person name="Douillard F.P."/>
            <person name="Paul Ross R."/>
            <person name="Yang R."/>
            <person name="Briner A.E."/>
            <person name="Felis G.E."/>
            <person name="de Vos W.M."/>
            <person name="Barrangou R."/>
            <person name="Klaenhammer T.R."/>
            <person name="Caufield P.W."/>
            <person name="Cui Y."/>
            <person name="Zhang H."/>
            <person name="O'Toole P.W."/>
        </authorList>
    </citation>
    <scope>NUCLEOTIDE SEQUENCE [LARGE SCALE GENOMIC DNA]</scope>
    <source>
        <strain evidence="2 3">DSM 15945</strain>
    </source>
</reference>
<organism evidence="2 3">
    <name type="scientific">Lacticaseibacillus pantheris DSM 15945 = JCM 12539 = NBRC 106106</name>
    <dbReference type="NCBI Taxonomy" id="1423783"/>
    <lineage>
        <taxon>Bacteria</taxon>
        <taxon>Bacillati</taxon>
        <taxon>Bacillota</taxon>
        <taxon>Bacilli</taxon>
        <taxon>Lactobacillales</taxon>
        <taxon>Lactobacillaceae</taxon>
        <taxon>Lacticaseibacillus</taxon>
    </lineage>
</organism>
<evidence type="ECO:0000313" key="3">
    <source>
        <dbReference type="Proteomes" id="UP000051922"/>
    </source>
</evidence>
<proteinExistence type="predicted"/>